<dbReference type="AlphaFoldDB" id="A0A841REX5"/>
<dbReference type="PROSITE" id="PS51707">
    <property type="entry name" value="CYTH"/>
    <property type="match status" value="1"/>
</dbReference>
<comment type="caution">
    <text evidence="2">The sequence shown here is derived from an EMBL/GenBank/DDBJ whole genome shotgun (WGS) entry which is preliminary data.</text>
</comment>
<proteinExistence type="predicted"/>
<dbReference type="PIRSF" id="PIRSF012526">
    <property type="entry name" value="CYTH_UCP012526"/>
    <property type="match status" value="1"/>
</dbReference>
<sequence length="191" mass="22494">MEQEIEIEFKNLLNKSEYKHLKNTFSPYHKNHTIQTNFYFETSTFQLKSKGAAFRVRSKDSKNIATLKLPNPDGPGLLEVHIRITEEELESWKENNILLPKELKDYFVAFDINPHDLKFGGSLKTIRDEYSYKDMLLVLDHSFYHGKEDYELELEADNEQLGKQVFDQILEENAITIRNTPNKVARFYESL</sequence>
<dbReference type="InterPro" id="IPR009195">
    <property type="entry name" value="Uncharacterised_YjbK"/>
</dbReference>
<organism evidence="2 3">
    <name type="scientific">Gracilibacillus halotolerans</name>
    <dbReference type="NCBI Taxonomy" id="74386"/>
    <lineage>
        <taxon>Bacteria</taxon>
        <taxon>Bacillati</taxon>
        <taxon>Bacillota</taxon>
        <taxon>Bacilli</taxon>
        <taxon>Bacillales</taxon>
        <taxon>Bacillaceae</taxon>
        <taxon>Gracilibacillus</taxon>
    </lineage>
</organism>
<dbReference type="EMBL" id="JACHON010000004">
    <property type="protein sequence ID" value="MBB6512590.1"/>
    <property type="molecule type" value="Genomic_DNA"/>
</dbReference>
<evidence type="ECO:0000259" key="1">
    <source>
        <dbReference type="PROSITE" id="PS51707"/>
    </source>
</evidence>
<reference evidence="2 3" key="1">
    <citation type="submission" date="2020-08" db="EMBL/GenBank/DDBJ databases">
        <title>Genomic Encyclopedia of Type Strains, Phase IV (KMG-IV): sequencing the most valuable type-strain genomes for metagenomic binning, comparative biology and taxonomic classification.</title>
        <authorList>
            <person name="Goeker M."/>
        </authorList>
    </citation>
    <scope>NUCLEOTIDE SEQUENCE [LARGE SCALE GENOMIC DNA]</scope>
    <source>
        <strain evidence="2 3">DSM 11805</strain>
    </source>
</reference>
<evidence type="ECO:0000313" key="2">
    <source>
        <dbReference type="EMBL" id="MBB6512590.1"/>
    </source>
</evidence>
<dbReference type="RefSeq" id="WP_184246098.1">
    <property type="nucleotide sequence ID" value="NZ_BAAACU010000028.1"/>
</dbReference>
<gene>
    <name evidence="2" type="ORF">GGQ92_001376</name>
</gene>
<dbReference type="Gene3D" id="2.40.320.10">
    <property type="entry name" value="Hypothetical Protein Pfu-838710-001"/>
    <property type="match status" value="1"/>
</dbReference>
<evidence type="ECO:0000313" key="3">
    <source>
        <dbReference type="Proteomes" id="UP000572212"/>
    </source>
</evidence>
<dbReference type="Proteomes" id="UP000572212">
    <property type="component" value="Unassembled WGS sequence"/>
</dbReference>
<protein>
    <submittedName>
        <fullName evidence="2">Uncharacterized protein YjbK</fullName>
    </submittedName>
</protein>
<dbReference type="InterPro" id="IPR023577">
    <property type="entry name" value="CYTH_domain"/>
</dbReference>
<keyword evidence="3" id="KW-1185">Reference proteome</keyword>
<dbReference type="Pfam" id="PF01928">
    <property type="entry name" value="CYTH"/>
    <property type="match status" value="1"/>
</dbReference>
<dbReference type="SUPFAM" id="SSF55154">
    <property type="entry name" value="CYTH-like phosphatases"/>
    <property type="match status" value="1"/>
</dbReference>
<name>A0A841REX5_9BACI</name>
<dbReference type="CDD" id="cd07762">
    <property type="entry name" value="CYTH-like_Pase_1"/>
    <property type="match status" value="1"/>
</dbReference>
<dbReference type="PANTHER" id="PTHR34948:SF2">
    <property type="entry name" value="TRIPHOSPHATE TUNNEL METALLOENZYME 3"/>
    <property type="match status" value="1"/>
</dbReference>
<dbReference type="PANTHER" id="PTHR34948">
    <property type="entry name" value="OS08G0299200 PROTEIN"/>
    <property type="match status" value="1"/>
</dbReference>
<dbReference type="InterPro" id="IPR033469">
    <property type="entry name" value="CYTH-like_dom_sf"/>
</dbReference>
<feature type="domain" description="CYTH" evidence="1">
    <location>
        <begin position="4"/>
        <end position="191"/>
    </location>
</feature>
<accession>A0A841REX5</accession>
<dbReference type="SMART" id="SM01118">
    <property type="entry name" value="CYTH"/>
    <property type="match status" value="1"/>
</dbReference>